<reference evidence="2 3" key="1">
    <citation type="journal article" date="2013" name="Fungal Biol.">
        <title>Analysis of microsatellite markers in the genome of the plant pathogen Ceratocystis fimbriata.</title>
        <authorList>
            <person name="Simpson M.C."/>
            <person name="Wilken P.M."/>
            <person name="Coetzee M.P."/>
            <person name="Wingfield M.J."/>
            <person name="Wingfield B.D."/>
        </authorList>
    </citation>
    <scope>NUCLEOTIDE SEQUENCE [LARGE SCALE GENOMIC DNA]</scope>
    <source>
        <strain evidence="2 3">CBS 114723</strain>
    </source>
</reference>
<accession>A0A2C5WZL0</accession>
<keyword evidence="3" id="KW-1185">Reference proteome</keyword>
<feature type="region of interest" description="Disordered" evidence="1">
    <location>
        <begin position="654"/>
        <end position="706"/>
    </location>
</feature>
<evidence type="ECO:0000256" key="1">
    <source>
        <dbReference type="SAM" id="MobiDB-lite"/>
    </source>
</evidence>
<evidence type="ECO:0000313" key="3">
    <source>
        <dbReference type="Proteomes" id="UP000222788"/>
    </source>
</evidence>
<feature type="compositionally biased region" description="Low complexity" evidence="1">
    <location>
        <begin position="515"/>
        <end position="534"/>
    </location>
</feature>
<dbReference type="OrthoDB" id="5244050at2759"/>
<feature type="region of interest" description="Disordered" evidence="1">
    <location>
        <begin position="821"/>
        <end position="844"/>
    </location>
</feature>
<protein>
    <submittedName>
        <fullName evidence="2">Uncharacterized protein</fullName>
    </submittedName>
</protein>
<reference evidence="2 3" key="2">
    <citation type="journal article" date="2013" name="IMA Fungus">
        <title>IMA Genome-F 1: Ceratocystis fimbriata: Draft nuclear genome sequence for the plant pathogen, Ceratocystis fimbriata.</title>
        <authorList>
            <person name="Wilken P.M."/>
            <person name="Steenkamp E.T."/>
            <person name="Wingfield M.J."/>
            <person name="de Beer Z.W."/>
            <person name="Wingfield B.D."/>
        </authorList>
    </citation>
    <scope>NUCLEOTIDE SEQUENCE [LARGE SCALE GENOMIC DNA]</scope>
    <source>
        <strain evidence="2 3">CBS 114723</strain>
    </source>
</reference>
<organism evidence="2 3">
    <name type="scientific">Ceratocystis fimbriata CBS 114723</name>
    <dbReference type="NCBI Taxonomy" id="1035309"/>
    <lineage>
        <taxon>Eukaryota</taxon>
        <taxon>Fungi</taxon>
        <taxon>Dikarya</taxon>
        <taxon>Ascomycota</taxon>
        <taxon>Pezizomycotina</taxon>
        <taxon>Sordariomycetes</taxon>
        <taxon>Hypocreomycetidae</taxon>
        <taxon>Microascales</taxon>
        <taxon>Ceratocystidaceae</taxon>
        <taxon>Ceratocystis</taxon>
    </lineage>
</organism>
<proteinExistence type="predicted"/>
<dbReference type="AlphaFoldDB" id="A0A2C5WZL0"/>
<sequence length="877" mass="94664">MGRTSKFSFPVPTRKNRKPQMPPPPIIESSTPIFPSKIEQILGSGQQSTPQQRRTSVASSLHWETSSTSAISVAISDTSQATITPTIHGGLAVLNEDSENYDWDQESTATANYSNYRNRHLSVAPSIASVASVDAASVLRRSQSNSTITSFYDKSRVPLSISQQTSSSSMAKGVPNKASAVMNMEGRPGSAQKKKPSKLNLASYVRGKRSNHSLHSDTANIESDIPNVPAVSPTASLAPASIGAGEPSPNSTRQRFHRKFLDVTRQPGARRLKNVPSDHSLQSQQTTTTELNSLYDHYERMSLRQVPEDEQGGLETGNNGGEILDILEEEEDQFIPMRSATLPPRIHDQSRLSPPESPQNAQHGVEEGLELGSEYYNSFNPRMTIAPQVLAASDDCNISLSSRVTKGSKNSKGSTKKSSLIESDLLERSMLSLSSDSEDDNSVFSAAKPSAPQRASICTSLSSDVSSFGADDRSLSTSRSPSRKSSTRRSQFSPGNNYLAIPHDQPIPRVKRQSITRPSSISSSPRSPGSAKSSHPPMPPVASELTLPAIMKPSNIINLVPIKSVPEAPPGDAPTRALPAIPVQRSTMGRSNSVDRSTSTPPISPMSTDFLARSASQSSASSSRVMTVTRQEELLLAALRQKRARMRENIISELEEEGIHNQPRPRPSQSTITDMKSNRRLSTSSRTSASTTGHTNSRKTSFSCGPGANAMPVMNIHNLAPLPSQHVELYPREHKPSPPLPAKKEQMMLFLEPTDENAEASDLGEYVDDSDDDISSDDFFRLPEPPRHTYTRQIGSGSAAIPTPLKAPMLDVDVRVAASSSGSEPDLGLMGIPRPDSPISPPTAERLDSAGCLSKRKAARLSAVGMGSSIPFWGDDD</sequence>
<feature type="compositionally biased region" description="Low complexity" evidence="1">
    <location>
        <begin position="680"/>
        <end position="692"/>
    </location>
</feature>
<feature type="region of interest" description="Disordered" evidence="1">
    <location>
        <begin position="433"/>
        <end position="543"/>
    </location>
</feature>
<comment type="caution">
    <text evidence="2">The sequence shown here is derived from an EMBL/GenBank/DDBJ whole genome shotgun (WGS) entry which is preliminary data.</text>
</comment>
<feature type="region of interest" description="Disordered" evidence="1">
    <location>
        <begin position="344"/>
        <end position="364"/>
    </location>
</feature>
<evidence type="ECO:0000313" key="2">
    <source>
        <dbReference type="EMBL" id="PHH51233.1"/>
    </source>
</evidence>
<name>A0A2C5WZL0_9PEZI</name>
<dbReference type="EMBL" id="APWK03000100">
    <property type="protein sequence ID" value="PHH51233.1"/>
    <property type="molecule type" value="Genomic_DNA"/>
</dbReference>
<gene>
    <name evidence="2" type="ORF">CFIMG_007229RA00001</name>
</gene>
<feature type="compositionally biased region" description="Polar residues" evidence="1">
    <location>
        <begin position="693"/>
        <end position="703"/>
    </location>
</feature>
<feature type="compositionally biased region" description="Polar residues" evidence="1">
    <location>
        <begin position="456"/>
        <end position="466"/>
    </location>
</feature>
<feature type="region of interest" description="Disordered" evidence="1">
    <location>
        <begin position="1"/>
        <end position="30"/>
    </location>
</feature>
<dbReference type="Proteomes" id="UP000222788">
    <property type="component" value="Unassembled WGS sequence"/>
</dbReference>